<protein>
    <recommendedName>
        <fullName evidence="3">DUF2188 domain-containing protein</fullName>
    </recommendedName>
</protein>
<keyword evidence="2" id="KW-1185">Reference proteome</keyword>
<name>A0A222YZQ7_9CAUD</name>
<accession>A0A222YZQ7</accession>
<proteinExistence type="predicted"/>
<evidence type="ECO:0000313" key="1">
    <source>
        <dbReference type="EMBL" id="ASR77177.1"/>
    </source>
</evidence>
<dbReference type="Proteomes" id="UP000225918">
    <property type="component" value="Segment"/>
</dbReference>
<evidence type="ECO:0000313" key="2">
    <source>
        <dbReference type="Proteomes" id="UP000225918"/>
    </source>
</evidence>
<gene>
    <name evidence="1" type="ORF">SEA_MYRADEE_70</name>
</gene>
<sequence length="82" mass="9498">MKEYRTGIVLDPESTYWYVEMGVLNHLNGASRYPFPTEHAAIRFAAAHKRRAPHRAITVRYPDGRELDIEPTELGDIHEHPE</sequence>
<dbReference type="EMBL" id="MF141539">
    <property type="protein sequence ID" value="ASR77177.1"/>
    <property type="molecule type" value="Genomic_DNA"/>
</dbReference>
<organism evidence="1 2">
    <name type="scientific">Mycobacterium phage MyraDee</name>
    <dbReference type="NCBI Taxonomy" id="2024303"/>
    <lineage>
        <taxon>Viruses</taxon>
        <taxon>Duplodnaviria</taxon>
        <taxon>Heunggongvirae</taxon>
        <taxon>Uroviricota</taxon>
        <taxon>Caudoviricetes</taxon>
        <taxon>Myradeevirus</taxon>
        <taxon>Myradeevirus MyraDee</taxon>
    </lineage>
</organism>
<reference evidence="2" key="1">
    <citation type="submission" date="2017-05" db="EMBL/GenBank/DDBJ databases">
        <authorList>
            <person name="Song R."/>
            <person name="Chenine A.L."/>
            <person name="Ruprecht R.M."/>
        </authorList>
    </citation>
    <scope>NUCLEOTIDE SEQUENCE [LARGE SCALE GENOMIC DNA]</scope>
</reference>
<evidence type="ECO:0008006" key="3">
    <source>
        <dbReference type="Google" id="ProtNLM"/>
    </source>
</evidence>